<dbReference type="GO" id="GO:0022625">
    <property type="term" value="C:cytosolic large ribosomal subunit"/>
    <property type="evidence" value="ECO:0007669"/>
    <property type="project" value="TreeGrafter"/>
</dbReference>
<evidence type="ECO:0000313" key="9">
    <source>
        <dbReference type="Proteomes" id="UP000177331"/>
    </source>
</evidence>
<dbReference type="AlphaFoldDB" id="A0A1F7W9R3"/>
<evidence type="ECO:0000256" key="4">
    <source>
        <dbReference type="ARBA" id="ARBA00022980"/>
    </source>
</evidence>
<keyword evidence="2 7" id="KW-0699">rRNA-binding</keyword>
<dbReference type="HAMAP" id="MF_01337_B">
    <property type="entry name" value="Ribosomal_uL18_B"/>
    <property type="match status" value="1"/>
</dbReference>
<dbReference type="FunFam" id="3.30.420.100:FF:000001">
    <property type="entry name" value="50S ribosomal protein L18"/>
    <property type="match status" value="1"/>
</dbReference>
<proteinExistence type="inferred from homology"/>
<dbReference type="PANTHER" id="PTHR12899:SF3">
    <property type="entry name" value="LARGE RIBOSOMAL SUBUNIT PROTEIN UL18M"/>
    <property type="match status" value="1"/>
</dbReference>
<comment type="function">
    <text evidence="7">This is one of the proteins that bind and probably mediate the attachment of the 5S RNA into the large ribosomal subunit, where it forms part of the central protuberance.</text>
</comment>
<dbReference type="EMBL" id="MGFD01000008">
    <property type="protein sequence ID" value="OGL99519.1"/>
    <property type="molecule type" value="Genomic_DNA"/>
</dbReference>
<comment type="caution">
    <text evidence="8">The sequence shown here is derived from an EMBL/GenBank/DDBJ whole genome shotgun (WGS) entry which is preliminary data.</text>
</comment>
<dbReference type="InterPro" id="IPR057268">
    <property type="entry name" value="Ribosomal_L18"/>
</dbReference>
<dbReference type="STRING" id="1802421.A2318_00995"/>
<dbReference type="NCBIfam" id="TIGR00060">
    <property type="entry name" value="L18_bact"/>
    <property type="match status" value="1"/>
</dbReference>
<gene>
    <name evidence="7" type="primary">rplR</name>
    <name evidence="8" type="ORF">A2318_00995</name>
</gene>
<dbReference type="PANTHER" id="PTHR12899">
    <property type="entry name" value="39S RIBOSOMAL PROTEIN L18, MITOCHONDRIAL"/>
    <property type="match status" value="1"/>
</dbReference>
<name>A0A1F7W9R3_9BACT</name>
<reference evidence="8 9" key="1">
    <citation type="journal article" date="2016" name="Nat. Commun.">
        <title>Thousands of microbial genomes shed light on interconnected biogeochemical processes in an aquifer system.</title>
        <authorList>
            <person name="Anantharaman K."/>
            <person name="Brown C.T."/>
            <person name="Hug L.A."/>
            <person name="Sharon I."/>
            <person name="Castelle C.J."/>
            <person name="Probst A.J."/>
            <person name="Thomas B.C."/>
            <person name="Singh A."/>
            <person name="Wilkins M.J."/>
            <person name="Karaoz U."/>
            <person name="Brodie E.L."/>
            <person name="Williams K.H."/>
            <person name="Hubbard S.S."/>
            <person name="Banfield J.F."/>
        </authorList>
    </citation>
    <scope>NUCLEOTIDE SEQUENCE [LARGE SCALE GENOMIC DNA]</scope>
</reference>
<evidence type="ECO:0000256" key="2">
    <source>
        <dbReference type="ARBA" id="ARBA00022730"/>
    </source>
</evidence>
<dbReference type="Pfam" id="PF00861">
    <property type="entry name" value="Ribosomal_L18p"/>
    <property type="match status" value="1"/>
</dbReference>
<evidence type="ECO:0000313" key="8">
    <source>
        <dbReference type="EMBL" id="OGL99519.1"/>
    </source>
</evidence>
<accession>A0A1F7W9R3</accession>
<evidence type="ECO:0000256" key="7">
    <source>
        <dbReference type="HAMAP-Rule" id="MF_01337"/>
    </source>
</evidence>
<evidence type="ECO:0000256" key="6">
    <source>
        <dbReference type="ARBA" id="ARBA00035197"/>
    </source>
</evidence>
<keyword evidence="3 7" id="KW-0694">RNA-binding</keyword>
<dbReference type="InterPro" id="IPR004389">
    <property type="entry name" value="Ribosomal_uL18_bac-type"/>
</dbReference>
<comment type="subunit">
    <text evidence="7">Part of the 50S ribosomal subunit; part of the 5S rRNA/L5/L18/L25 subcomplex. Contacts the 5S and 23S rRNAs.</text>
</comment>
<dbReference type="SUPFAM" id="SSF53137">
    <property type="entry name" value="Translational machinery components"/>
    <property type="match status" value="1"/>
</dbReference>
<sequence>MNGLKKQLSRARRAHRTRIAMHGTELKPRLSVSRSLKHIYVQLINDDKGVTIASSSDMEMKSDASPVEVAKEVGMMIAKKAIAAGVETVVFDRGSFRYHGRVASLAEGARAGGLKF</sequence>
<keyword evidence="4 7" id="KW-0689">Ribosomal protein</keyword>
<dbReference type="Gene3D" id="3.30.420.100">
    <property type="match status" value="1"/>
</dbReference>
<dbReference type="CDD" id="cd00432">
    <property type="entry name" value="Ribosomal_L18_L5e"/>
    <property type="match status" value="1"/>
</dbReference>
<protein>
    <recommendedName>
        <fullName evidence="6 7">Large ribosomal subunit protein uL18</fullName>
    </recommendedName>
</protein>
<dbReference type="InterPro" id="IPR005484">
    <property type="entry name" value="Ribosomal_uL18_bac/plant/anim"/>
</dbReference>
<dbReference type="GO" id="GO:0008097">
    <property type="term" value="F:5S rRNA binding"/>
    <property type="evidence" value="ECO:0007669"/>
    <property type="project" value="TreeGrafter"/>
</dbReference>
<dbReference type="Proteomes" id="UP000177331">
    <property type="component" value="Unassembled WGS sequence"/>
</dbReference>
<dbReference type="GO" id="GO:0003735">
    <property type="term" value="F:structural constituent of ribosome"/>
    <property type="evidence" value="ECO:0007669"/>
    <property type="project" value="InterPro"/>
</dbReference>
<keyword evidence="5 7" id="KW-0687">Ribonucleoprotein</keyword>
<evidence type="ECO:0000256" key="5">
    <source>
        <dbReference type="ARBA" id="ARBA00023274"/>
    </source>
</evidence>
<evidence type="ECO:0000256" key="1">
    <source>
        <dbReference type="ARBA" id="ARBA00007116"/>
    </source>
</evidence>
<organism evidence="8 9">
    <name type="scientific">Candidatus Uhrbacteria bacterium RIFOXYB2_FULL_45_11</name>
    <dbReference type="NCBI Taxonomy" id="1802421"/>
    <lineage>
        <taxon>Bacteria</taxon>
        <taxon>Candidatus Uhriibacteriota</taxon>
    </lineage>
</organism>
<dbReference type="GO" id="GO:0006412">
    <property type="term" value="P:translation"/>
    <property type="evidence" value="ECO:0007669"/>
    <property type="project" value="UniProtKB-UniRule"/>
</dbReference>
<comment type="similarity">
    <text evidence="1 7">Belongs to the universal ribosomal protein uL18 family.</text>
</comment>
<evidence type="ECO:0000256" key="3">
    <source>
        <dbReference type="ARBA" id="ARBA00022884"/>
    </source>
</evidence>